<evidence type="ECO:0008006" key="4">
    <source>
        <dbReference type="Google" id="ProtNLM"/>
    </source>
</evidence>
<organism evidence="2 3">
    <name type="scientific">Trichomonascus ciferrii</name>
    <dbReference type="NCBI Taxonomy" id="44093"/>
    <lineage>
        <taxon>Eukaryota</taxon>
        <taxon>Fungi</taxon>
        <taxon>Dikarya</taxon>
        <taxon>Ascomycota</taxon>
        <taxon>Saccharomycotina</taxon>
        <taxon>Dipodascomycetes</taxon>
        <taxon>Dipodascales</taxon>
        <taxon>Trichomonascaceae</taxon>
        <taxon>Trichomonascus</taxon>
        <taxon>Trichomonascus ciferrii complex</taxon>
    </lineage>
</organism>
<name>A0A642ULJ1_9ASCO</name>
<reference evidence="2" key="1">
    <citation type="journal article" date="2019" name="G3 (Bethesda)">
        <title>Genome Assemblies of Two Rare Opportunistic Yeast Pathogens: Diutina rugosa (syn. Candida rugosa) and Trichomonascus ciferrii (syn. Candida ciferrii).</title>
        <authorList>
            <person name="Mixao V."/>
            <person name="Saus E."/>
            <person name="Hansen A.P."/>
            <person name="Lass-Florl C."/>
            <person name="Gabaldon T."/>
        </authorList>
    </citation>
    <scope>NUCLEOTIDE SEQUENCE</scope>
    <source>
        <strain evidence="2">CBS 4856</strain>
    </source>
</reference>
<accession>A0A642ULJ1</accession>
<dbReference type="GO" id="GO:0031011">
    <property type="term" value="C:Ino80 complex"/>
    <property type="evidence" value="ECO:0007669"/>
    <property type="project" value="InterPro"/>
</dbReference>
<dbReference type="OrthoDB" id="4093188at2759"/>
<evidence type="ECO:0000313" key="2">
    <source>
        <dbReference type="EMBL" id="KAA8901461.1"/>
    </source>
</evidence>
<evidence type="ECO:0000313" key="3">
    <source>
        <dbReference type="Proteomes" id="UP000761534"/>
    </source>
</evidence>
<feature type="compositionally biased region" description="Polar residues" evidence="1">
    <location>
        <begin position="1"/>
        <end position="10"/>
    </location>
</feature>
<dbReference type="GO" id="GO:0006338">
    <property type="term" value="P:chromatin remodeling"/>
    <property type="evidence" value="ECO:0007669"/>
    <property type="project" value="InterPro"/>
</dbReference>
<feature type="compositionally biased region" description="Basic and acidic residues" evidence="1">
    <location>
        <begin position="133"/>
        <end position="161"/>
    </location>
</feature>
<feature type="region of interest" description="Disordered" evidence="1">
    <location>
        <begin position="1"/>
        <end position="161"/>
    </location>
</feature>
<gene>
    <name evidence="2" type="ORF">TRICI_006065</name>
</gene>
<dbReference type="InterPro" id="IPR013175">
    <property type="entry name" value="INO80_su_Ies4"/>
</dbReference>
<keyword evidence="3" id="KW-1185">Reference proteome</keyword>
<comment type="caution">
    <text evidence="2">The sequence shown here is derived from an EMBL/GenBank/DDBJ whole genome shotgun (WGS) entry which is preliminary data.</text>
</comment>
<feature type="compositionally biased region" description="Low complexity" evidence="1">
    <location>
        <begin position="48"/>
        <end position="60"/>
    </location>
</feature>
<dbReference type="PANTHER" id="PTHR28061">
    <property type="entry name" value="INO EIGHTY SUBUNIT 4"/>
    <property type="match status" value="1"/>
</dbReference>
<dbReference type="AlphaFoldDB" id="A0A642ULJ1"/>
<dbReference type="VEuPathDB" id="FungiDB:TRICI_006065"/>
<dbReference type="EMBL" id="SWFS01000485">
    <property type="protein sequence ID" value="KAA8901461.1"/>
    <property type="molecule type" value="Genomic_DNA"/>
</dbReference>
<proteinExistence type="predicted"/>
<dbReference type="Pfam" id="PF08193">
    <property type="entry name" value="INO80_Ies4"/>
    <property type="match status" value="1"/>
</dbReference>
<evidence type="ECO:0000256" key="1">
    <source>
        <dbReference type="SAM" id="MobiDB-lite"/>
    </source>
</evidence>
<dbReference type="PANTHER" id="PTHR28061:SF1">
    <property type="entry name" value="INO80 COMPLEX SUBUNIT 4"/>
    <property type="match status" value="1"/>
</dbReference>
<sequence>METPSPSKSRIVTLKVPSKILQNYPIPASNGSTPTTAKKGGSKKKSTKSASSTIPSSPAGPDDHGPSTTTATAAATGTGHSKSGPKGGASVNANLRALDRSGAPPRKWKLEPIELKSFTGHKFTLKSWTGGQKDNDEPKKKQADSKSPPVDEKPEIKVENA</sequence>
<dbReference type="Proteomes" id="UP000761534">
    <property type="component" value="Unassembled WGS sequence"/>
</dbReference>
<protein>
    <recommendedName>
        <fullName evidence="4">INO80 complex, subunit Ies4</fullName>
    </recommendedName>
</protein>
<feature type="compositionally biased region" description="Low complexity" evidence="1">
    <location>
        <begin position="68"/>
        <end position="79"/>
    </location>
</feature>